<gene>
    <name evidence="2" type="ORF">LTR24_009137</name>
</gene>
<evidence type="ECO:0000256" key="1">
    <source>
        <dbReference type="SAM" id="SignalP"/>
    </source>
</evidence>
<evidence type="ECO:0000313" key="3">
    <source>
        <dbReference type="Proteomes" id="UP001345013"/>
    </source>
</evidence>
<keyword evidence="1" id="KW-0732">Signal</keyword>
<dbReference type="SUPFAM" id="SSF50939">
    <property type="entry name" value="Sialidases"/>
    <property type="match status" value="1"/>
</dbReference>
<evidence type="ECO:0008006" key="4">
    <source>
        <dbReference type="Google" id="ProtNLM"/>
    </source>
</evidence>
<feature type="signal peptide" evidence="1">
    <location>
        <begin position="1"/>
        <end position="20"/>
    </location>
</feature>
<comment type="caution">
    <text evidence="2">The sequence shown here is derived from an EMBL/GenBank/DDBJ whole genome shotgun (WGS) entry which is preliminary data.</text>
</comment>
<proteinExistence type="predicted"/>
<protein>
    <recommendedName>
        <fullName evidence="4">Glycoside hydrolase family 93 protein</fullName>
    </recommendedName>
</protein>
<accession>A0ABR0JXT8</accession>
<reference evidence="2 3" key="1">
    <citation type="submission" date="2023-08" db="EMBL/GenBank/DDBJ databases">
        <title>Black Yeasts Isolated from many extreme environments.</title>
        <authorList>
            <person name="Coleine C."/>
            <person name="Stajich J.E."/>
            <person name="Selbmann L."/>
        </authorList>
    </citation>
    <scope>NUCLEOTIDE SEQUENCE [LARGE SCALE GENOMIC DNA]</scope>
    <source>
        <strain evidence="2 3">CCFEE 5885</strain>
    </source>
</reference>
<dbReference type="Gene3D" id="2.120.10.10">
    <property type="match status" value="1"/>
</dbReference>
<evidence type="ECO:0000313" key="2">
    <source>
        <dbReference type="EMBL" id="KAK5079572.1"/>
    </source>
</evidence>
<sequence>MVGLIKLLSSGSLFFQLGTSASFPKRGDGLSSSWAAWTTSSAAVPAPSQVSDNDNNINDSGGITPFDNAFVFRSSDDWTPPGTMYGRSIQLNDSSILATWENYSPEPPQVYFPIYRSTDYGRMWSEYSRVQDTQRGFGLRYQPHLYVLPGQLGDLPAGTVLCSGSAIPTDLSSTHIELYASRDQGQSWEFVSHVADGGEALPNNGLTPVWEPFLFYDNGALTVFYSDQRDPAYGQKLVHQTSTNGLSWGPVVNDVRGSNYTDRPGMPTIAQLKNGYWIMTYEFVNDPCNCGVPVYYRISDDPLSWDDKEPTWIRPSDGTNPEGTPYVVVANDGTIMVSSHTESAVFVNNEDASADGWRTVEIAQKRSYTRALGLITEAGKDKQYLSIISGGLFNPVDAINTVTFGVEDFEAWSSSDYQV</sequence>
<dbReference type="InterPro" id="IPR036278">
    <property type="entry name" value="Sialidase_sf"/>
</dbReference>
<dbReference type="Proteomes" id="UP001345013">
    <property type="component" value="Unassembled WGS sequence"/>
</dbReference>
<dbReference type="EMBL" id="JAVRRG010000185">
    <property type="protein sequence ID" value="KAK5079572.1"/>
    <property type="molecule type" value="Genomic_DNA"/>
</dbReference>
<feature type="chain" id="PRO_5046772711" description="Glycoside hydrolase family 93 protein" evidence="1">
    <location>
        <begin position="21"/>
        <end position="419"/>
    </location>
</feature>
<dbReference type="PANTHER" id="PTHR38792:SF3">
    <property type="entry name" value="BNR_ASP-BOX REPEAT DOMAIN PROTEIN (AFU_ORTHOLOGUE AFUA_7G06430)-RELATED"/>
    <property type="match status" value="1"/>
</dbReference>
<dbReference type="PANTHER" id="PTHR38792">
    <property type="entry name" value="BNR/ASP-BOX REPEAT DOMAIN PROTEIN (AFU_ORTHOLOGUE AFUA_7G06430)-RELATED"/>
    <property type="match status" value="1"/>
</dbReference>
<dbReference type="CDD" id="cd15482">
    <property type="entry name" value="Sialidase_non-viral"/>
    <property type="match status" value="1"/>
</dbReference>
<name>A0ABR0JXT8_9EURO</name>
<keyword evidence="3" id="KW-1185">Reference proteome</keyword>
<organism evidence="2 3">
    <name type="scientific">Lithohypha guttulata</name>
    <dbReference type="NCBI Taxonomy" id="1690604"/>
    <lineage>
        <taxon>Eukaryota</taxon>
        <taxon>Fungi</taxon>
        <taxon>Dikarya</taxon>
        <taxon>Ascomycota</taxon>
        <taxon>Pezizomycotina</taxon>
        <taxon>Eurotiomycetes</taxon>
        <taxon>Chaetothyriomycetidae</taxon>
        <taxon>Chaetothyriales</taxon>
        <taxon>Trichomeriaceae</taxon>
        <taxon>Lithohypha</taxon>
    </lineage>
</organism>